<comment type="caution">
    <text evidence="4">The sequence shown here is derived from an EMBL/GenBank/DDBJ whole genome shotgun (WGS) entry which is preliminary data.</text>
</comment>
<dbReference type="EMBL" id="BAABHK010000022">
    <property type="protein sequence ID" value="GAA4638256.1"/>
    <property type="molecule type" value="Genomic_DNA"/>
</dbReference>
<proteinExistence type="inferred from homology"/>
<evidence type="ECO:0000259" key="3">
    <source>
        <dbReference type="SMART" id="SM01217"/>
    </source>
</evidence>
<reference evidence="5" key="1">
    <citation type="journal article" date="2019" name="Int. J. Syst. Evol. Microbiol.">
        <title>The Global Catalogue of Microorganisms (GCM) 10K type strain sequencing project: providing services to taxonomists for standard genome sequencing and annotation.</title>
        <authorList>
            <consortium name="The Broad Institute Genomics Platform"/>
            <consortium name="The Broad Institute Genome Sequencing Center for Infectious Disease"/>
            <person name="Wu L."/>
            <person name="Ma J."/>
        </authorList>
    </citation>
    <scope>NUCLEOTIDE SEQUENCE [LARGE SCALE GENOMIC DNA]</scope>
    <source>
        <strain evidence="5">JCM 17939</strain>
    </source>
</reference>
<evidence type="ECO:0000313" key="4">
    <source>
        <dbReference type="EMBL" id="GAA4638256.1"/>
    </source>
</evidence>
<dbReference type="InterPro" id="IPR006311">
    <property type="entry name" value="TAT_signal"/>
</dbReference>
<dbReference type="Pfam" id="PF00933">
    <property type="entry name" value="Glyco_hydro_3"/>
    <property type="match status" value="1"/>
</dbReference>
<dbReference type="PROSITE" id="PS51318">
    <property type="entry name" value="TAT"/>
    <property type="match status" value="1"/>
</dbReference>
<dbReference type="InterPro" id="IPR001764">
    <property type="entry name" value="Glyco_hydro_3_N"/>
</dbReference>
<dbReference type="InterPro" id="IPR017853">
    <property type="entry name" value="GH"/>
</dbReference>
<accession>A0ABP8URM7</accession>
<dbReference type="InterPro" id="IPR026891">
    <property type="entry name" value="Fn3-like"/>
</dbReference>
<name>A0ABP8URM7_9ACTN</name>
<dbReference type="Gene3D" id="2.60.40.10">
    <property type="entry name" value="Immunoglobulins"/>
    <property type="match status" value="1"/>
</dbReference>
<dbReference type="InterPro" id="IPR036962">
    <property type="entry name" value="Glyco_hydro_3_N_sf"/>
</dbReference>
<dbReference type="PANTHER" id="PTHR42715">
    <property type="entry name" value="BETA-GLUCOSIDASE"/>
    <property type="match status" value="1"/>
</dbReference>
<dbReference type="Pfam" id="PF14310">
    <property type="entry name" value="Fn3-like"/>
    <property type="match status" value="1"/>
</dbReference>
<dbReference type="SUPFAM" id="SSF51445">
    <property type="entry name" value="(Trans)glycosidases"/>
    <property type="match status" value="1"/>
</dbReference>
<keyword evidence="5" id="KW-1185">Reference proteome</keyword>
<evidence type="ECO:0000256" key="1">
    <source>
        <dbReference type="ARBA" id="ARBA00005336"/>
    </source>
</evidence>
<feature type="domain" description="Fibronectin type III-like" evidence="3">
    <location>
        <begin position="707"/>
        <end position="776"/>
    </location>
</feature>
<dbReference type="InterPro" id="IPR013783">
    <property type="entry name" value="Ig-like_fold"/>
</dbReference>
<dbReference type="Gene3D" id="3.20.20.300">
    <property type="entry name" value="Glycoside hydrolase, family 3, N-terminal domain"/>
    <property type="match status" value="1"/>
</dbReference>
<dbReference type="Proteomes" id="UP001501442">
    <property type="component" value="Unassembled WGS sequence"/>
</dbReference>
<dbReference type="PRINTS" id="PR00133">
    <property type="entry name" value="GLHYDRLASE3"/>
</dbReference>
<evidence type="ECO:0000313" key="5">
    <source>
        <dbReference type="Proteomes" id="UP001501442"/>
    </source>
</evidence>
<dbReference type="Pfam" id="PF01915">
    <property type="entry name" value="Glyco_hydro_3_C"/>
    <property type="match status" value="1"/>
</dbReference>
<dbReference type="Gene3D" id="3.40.50.1700">
    <property type="entry name" value="Glycoside hydrolase family 3 C-terminal domain"/>
    <property type="match status" value="1"/>
</dbReference>
<evidence type="ECO:0000256" key="2">
    <source>
        <dbReference type="ARBA" id="ARBA00022801"/>
    </source>
</evidence>
<protein>
    <submittedName>
        <fullName evidence="4">Glycoside hydrolase family 3 N-terminal domain-containing protein</fullName>
    </submittedName>
</protein>
<dbReference type="GO" id="GO:0016787">
    <property type="term" value="F:hydrolase activity"/>
    <property type="evidence" value="ECO:0007669"/>
    <property type="project" value="UniProtKB-KW"/>
</dbReference>
<keyword evidence="2 4" id="KW-0378">Hydrolase</keyword>
<comment type="similarity">
    <text evidence="1">Belongs to the glycosyl hydrolase 3 family.</text>
</comment>
<gene>
    <name evidence="4" type="ORF">GCM10023196_095230</name>
</gene>
<dbReference type="PANTHER" id="PTHR42715:SF10">
    <property type="entry name" value="BETA-GLUCOSIDASE"/>
    <property type="match status" value="1"/>
</dbReference>
<dbReference type="InterPro" id="IPR050288">
    <property type="entry name" value="Cellulose_deg_GH3"/>
</dbReference>
<dbReference type="SUPFAM" id="SSF52279">
    <property type="entry name" value="Beta-D-glucan exohydrolase, C-terminal domain"/>
    <property type="match status" value="1"/>
</dbReference>
<organism evidence="4 5">
    <name type="scientific">Actinoallomurus vinaceus</name>
    <dbReference type="NCBI Taxonomy" id="1080074"/>
    <lineage>
        <taxon>Bacteria</taxon>
        <taxon>Bacillati</taxon>
        <taxon>Actinomycetota</taxon>
        <taxon>Actinomycetes</taxon>
        <taxon>Streptosporangiales</taxon>
        <taxon>Thermomonosporaceae</taxon>
        <taxon>Actinoallomurus</taxon>
    </lineage>
</organism>
<dbReference type="InterPro" id="IPR036881">
    <property type="entry name" value="Glyco_hydro_3_C_sf"/>
</dbReference>
<dbReference type="RefSeq" id="WP_345441597.1">
    <property type="nucleotide sequence ID" value="NZ_BAABHK010000022.1"/>
</dbReference>
<dbReference type="InterPro" id="IPR002772">
    <property type="entry name" value="Glyco_hydro_3_C"/>
</dbReference>
<sequence>MTSAGVGRRGFLGNGAAALAGTLVLSGPAACAQAPTARPTPGEPTDPRIEALLAKMSLADKIAQLNMPQVLPDGLVPKTSPVTTDEHRKAYAAGKWRDLGQGGGFFGFFNETIAGALPVKQPRTPRQQAEAANELQKVAKGSKLGIPLLQIAEGTNGHSAPYATIFPAGPSIAATWNTGLVGAVYGAVAAEARACGTHVLNTLVAEVFRDPRFGRGCEGYGEDPYLVGGIIGAIVRAVQGTDVSRSDRTVASLCHFPLQTPNVGGLEGSSVEIGERELRAIHLPSWRAGFADAGALMTLACQSTIDGVPTHRSEKLLTQVLRGELGFRGVVISEGGGLTTLVTERVAADQKQAGAQAIKAGVDVGITWEDAYLDGLKDGVKDGSVPMELVDRAVRRVLMLKLRLGLFDNPYVDPARAEQIVGGAAHRALALQAAREGITLLKNDGGLLPIKSSIKRIAVIGPNADVPENLTGDYAPWPPKNGMPTVLASIKVAAPAGTRVTYAKGCGINDADRTGFAKAVATARGADLVVLVLGERSKGFLFEGATGGEGVDAADLNLTGVQDSLVKAVHATGKPVVIVLVAGRPSSITWPAEHVPAIVQAWLPGERGGEAIADVLFGKCDPGGRLPVTVPRSVGQLPIYNDVKPMRAAADGYVGLKASPLYDFGHGLSYTTFRYDNLKISRRRIKAGETTEVRVDVTNTGHRTGQEVVQLYLADQQSSVSLPVKQLRGFAKVELKPGQKRTVRLTLGPREMELVDESMRQVVEPGTFEVQVGSSSARIHLRGTFEVVAR</sequence>
<dbReference type="SMART" id="SM01217">
    <property type="entry name" value="Fn3_like"/>
    <property type="match status" value="1"/>
</dbReference>